<dbReference type="InterPro" id="IPR020945">
    <property type="entry name" value="DMSO/NO3_reduct_chaperone"/>
</dbReference>
<dbReference type="PANTHER" id="PTHR34227:SF1">
    <property type="entry name" value="DIMETHYL SULFOXIDE REDUCTASE CHAPERONE-RELATED"/>
    <property type="match status" value="1"/>
</dbReference>
<proteinExistence type="predicted"/>
<keyword evidence="3" id="KW-1185">Reference proteome</keyword>
<dbReference type="PANTHER" id="PTHR34227">
    <property type="entry name" value="CHAPERONE PROTEIN YCDY"/>
    <property type="match status" value="1"/>
</dbReference>
<comment type="caution">
    <text evidence="2">The sequence shown here is derived from an EMBL/GenBank/DDBJ whole genome shotgun (WGS) entry which is preliminary data.</text>
</comment>
<evidence type="ECO:0000313" key="2">
    <source>
        <dbReference type="EMBL" id="CAB5504795.1"/>
    </source>
</evidence>
<keyword evidence="1" id="KW-0143">Chaperone</keyword>
<dbReference type="Pfam" id="PF02613">
    <property type="entry name" value="Nitrate_red_del"/>
    <property type="match status" value="1"/>
</dbReference>
<protein>
    <recommendedName>
        <fullName evidence="4">Molecular chaperone TorD</fullName>
    </recommendedName>
</protein>
<sequence length="198" mass="22929">MKTTINDTIENTDSFCHLEAERSNIYALLSALLVAPIDSNLINIINNCNIDTDTWKVLKDNFNHTNLESLDDEYHRLFIGLGTGELLPYYSHYLAGCLMGKPLSNLRDDIRAMGLELQTTQKDPTDHIAGIFEVMRLSISELSLSLDQQKVFFEKNIASWVDNFFNDLSEIQEIKHYHLVAYFGQWFMQTERRYLNLI</sequence>
<dbReference type="SUPFAM" id="SSF89155">
    <property type="entry name" value="TorD-like"/>
    <property type="match status" value="1"/>
</dbReference>
<organism evidence="2 3">
    <name type="scientific">Bathymodiolus thermophilus thioautotrophic gill symbiont</name>
    <dbReference type="NCBI Taxonomy" id="2360"/>
    <lineage>
        <taxon>Bacteria</taxon>
        <taxon>Pseudomonadati</taxon>
        <taxon>Pseudomonadota</taxon>
        <taxon>Gammaproteobacteria</taxon>
        <taxon>sulfur-oxidizing symbionts</taxon>
    </lineage>
</organism>
<dbReference type="InterPro" id="IPR036411">
    <property type="entry name" value="TorD-like_sf"/>
</dbReference>
<dbReference type="Gene3D" id="1.10.3480.10">
    <property type="entry name" value="TorD-like"/>
    <property type="match status" value="1"/>
</dbReference>
<reference evidence="2 3" key="1">
    <citation type="submission" date="2020-05" db="EMBL/GenBank/DDBJ databases">
        <authorList>
            <person name="Petersen J."/>
            <person name="Sayavedra L."/>
        </authorList>
    </citation>
    <scope>NUCLEOTIDE SEQUENCE [LARGE SCALE GENOMIC DNA]</scope>
    <source>
        <strain evidence="2">B azoricus SOX ET2 1586I</strain>
    </source>
</reference>
<name>A0ABN7GDD3_9GAMM</name>
<dbReference type="Proteomes" id="UP000626656">
    <property type="component" value="Unassembled WGS sequence"/>
</dbReference>
<dbReference type="EMBL" id="CAHJWF010000280">
    <property type="protein sequence ID" value="CAB5504795.1"/>
    <property type="molecule type" value="Genomic_DNA"/>
</dbReference>
<evidence type="ECO:0000313" key="3">
    <source>
        <dbReference type="Proteomes" id="UP000626656"/>
    </source>
</evidence>
<accession>A0ABN7GDD3</accession>
<evidence type="ECO:0008006" key="4">
    <source>
        <dbReference type="Google" id="ProtNLM"/>
    </source>
</evidence>
<gene>
    <name evidence="2" type="ORF">AZO1586I_1347</name>
</gene>
<evidence type="ECO:0000256" key="1">
    <source>
        <dbReference type="ARBA" id="ARBA00023186"/>
    </source>
</evidence>
<dbReference type="InterPro" id="IPR050289">
    <property type="entry name" value="TorD/DmsD_chaperones"/>
</dbReference>